<evidence type="ECO:0000256" key="7">
    <source>
        <dbReference type="ARBA" id="ARBA00022963"/>
    </source>
</evidence>
<dbReference type="PROSITE" id="PS51296">
    <property type="entry name" value="RIESKE"/>
    <property type="match status" value="1"/>
</dbReference>
<evidence type="ECO:0000256" key="2">
    <source>
        <dbReference type="ARBA" id="ARBA00004370"/>
    </source>
</evidence>
<feature type="region of interest" description="Disordered" evidence="21">
    <location>
        <begin position="343"/>
        <end position="378"/>
    </location>
</feature>
<comment type="cofactor">
    <cofactor evidence="1">
        <name>Fe cation</name>
        <dbReference type="ChEBI" id="CHEBI:24875"/>
    </cofactor>
</comment>
<evidence type="ECO:0000256" key="10">
    <source>
        <dbReference type="ARBA" id="ARBA00023004"/>
    </source>
</evidence>
<keyword evidence="13" id="KW-0443">Lipid metabolism</keyword>
<evidence type="ECO:0000313" key="24">
    <source>
        <dbReference type="Proteomes" id="UP001365781"/>
    </source>
</evidence>
<organism evidence="23 24">
    <name type="scientific">Streptomyces brasiliscabiei</name>
    <dbReference type="NCBI Taxonomy" id="2736302"/>
    <lineage>
        <taxon>Bacteria</taxon>
        <taxon>Bacillati</taxon>
        <taxon>Actinomycetota</taxon>
        <taxon>Actinomycetes</taxon>
        <taxon>Kitasatosporales</taxon>
        <taxon>Streptomycetaceae</taxon>
        <taxon>Streptomyces</taxon>
    </lineage>
</organism>
<comment type="catalytic activity">
    <reaction evidence="19">
        <text>cholesterol + NADH + O2 + H(+) = 7-dehydrocholesterol + NAD(+) + 2 H2O</text>
        <dbReference type="Rhea" id="RHEA:51644"/>
        <dbReference type="ChEBI" id="CHEBI:15377"/>
        <dbReference type="ChEBI" id="CHEBI:15378"/>
        <dbReference type="ChEBI" id="CHEBI:15379"/>
        <dbReference type="ChEBI" id="CHEBI:16113"/>
        <dbReference type="ChEBI" id="CHEBI:17759"/>
        <dbReference type="ChEBI" id="CHEBI:57540"/>
        <dbReference type="ChEBI" id="CHEBI:57945"/>
        <dbReference type="EC" id="1.14.19.21"/>
    </reaction>
    <physiologicalReaction direction="left-to-right" evidence="19">
        <dbReference type="Rhea" id="RHEA:51645"/>
    </physiologicalReaction>
</comment>
<evidence type="ECO:0000256" key="20">
    <source>
        <dbReference type="ARBA" id="ARBA00049548"/>
    </source>
</evidence>
<name>A0ABU8GT73_9ACTN</name>
<reference evidence="23 24" key="1">
    <citation type="submission" date="2024-03" db="EMBL/GenBank/DDBJ databases">
        <title>First Report of Pectobacterium brasiliscabiei causing potato scab in china.</title>
        <authorList>
            <person name="Handique U."/>
        </authorList>
    </citation>
    <scope>NUCLEOTIDE SEQUENCE [LARGE SCALE GENOMIC DNA]</scope>
    <source>
        <strain evidence="23 24">ZRIMU1503</strain>
    </source>
</reference>
<comment type="catalytic activity">
    <reaction evidence="20">
        <text>cholesterol + NADPH + O2 + H(+) = 7-dehydrocholesterol + NADP(+) + 2 H2O</text>
        <dbReference type="Rhea" id="RHEA:45024"/>
        <dbReference type="ChEBI" id="CHEBI:15377"/>
        <dbReference type="ChEBI" id="CHEBI:15378"/>
        <dbReference type="ChEBI" id="CHEBI:15379"/>
        <dbReference type="ChEBI" id="CHEBI:16113"/>
        <dbReference type="ChEBI" id="CHEBI:17759"/>
        <dbReference type="ChEBI" id="CHEBI:57783"/>
        <dbReference type="ChEBI" id="CHEBI:58349"/>
        <dbReference type="EC" id="1.14.19.21"/>
    </reaction>
    <physiologicalReaction direction="left-to-right" evidence="20">
        <dbReference type="Rhea" id="RHEA:45025"/>
    </physiologicalReaction>
</comment>
<evidence type="ECO:0000256" key="1">
    <source>
        <dbReference type="ARBA" id="ARBA00001962"/>
    </source>
</evidence>
<comment type="pathway">
    <text evidence="14">Steroid hormone biosynthesis; dafachronic acid biosynthesis.</text>
</comment>
<evidence type="ECO:0000256" key="5">
    <source>
        <dbReference type="ARBA" id="ARBA00022714"/>
    </source>
</evidence>
<dbReference type="Gene3D" id="2.102.10.10">
    <property type="entry name" value="Rieske [2Fe-2S] iron-sulphur domain"/>
    <property type="match status" value="1"/>
</dbReference>
<evidence type="ECO:0000256" key="11">
    <source>
        <dbReference type="ARBA" id="ARBA00023014"/>
    </source>
</evidence>
<evidence type="ECO:0000256" key="12">
    <source>
        <dbReference type="ARBA" id="ARBA00023136"/>
    </source>
</evidence>
<dbReference type="Pfam" id="PF00355">
    <property type="entry name" value="Rieske"/>
    <property type="match status" value="1"/>
</dbReference>
<comment type="subunit">
    <text evidence="18">Homotrimer. The two-component system 3-ketosteroid-9-alpha-monooxygenase is composed of an oxygenase component KshA and a reductase component KshB.</text>
</comment>
<dbReference type="InterPro" id="IPR045605">
    <property type="entry name" value="KshA-like_C"/>
</dbReference>
<dbReference type="InterPro" id="IPR017941">
    <property type="entry name" value="Rieske_2Fe-2S"/>
</dbReference>
<feature type="domain" description="Rieske" evidence="22">
    <location>
        <begin position="33"/>
        <end position="135"/>
    </location>
</feature>
<proteinExistence type="inferred from homology"/>
<evidence type="ECO:0000256" key="18">
    <source>
        <dbReference type="ARBA" id="ARBA00046982"/>
    </source>
</evidence>
<dbReference type="InterPro" id="IPR050584">
    <property type="entry name" value="Cholesterol_7-desaturase"/>
</dbReference>
<keyword evidence="5" id="KW-0001">2Fe-2S</keyword>
<dbReference type="InterPro" id="IPR036922">
    <property type="entry name" value="Rieske_2Fe-2S_sf"/>
</dbReference>
<evidence type="ECO:0000256" key="3">
    <source>
        <dbReference type="ARBA" id="ARBA00004972"/>
    </source>
</evidence>
<protein>
    <recommendedName>
        <fullName evidence="16">cholesterol 7-desaturase</fullName>
        <ecNumber evidence="16">1.14.19.21</ecNumber>
    </recommendedName>
    <alternativeName>
        <fullName evidence="17">Rieske-type oxygenase</fullName>
    </alternativeName>
</protein>
<dbReference type="PANTHER" id="PTHR21266:SF32">
    <property type="entry name" value="CHOLESTEROL 7-DESATURASE NVD"/>
    <property type="match status" value="1"/>
</dbReference>
<dbReference type="SUPFAM" id="SSF50022">
    <property type="entry name" value="ISP domain"/>
    <property type="match status" value="1"/>
</dbReference>
<evidence type="ECO:0000256" key="21">
    <source>
        <dbReference type="SAM" id="MobiDB-lite"/>
    </source>
</evidence>
<evidence type="ECO:0000259" key="22">
    <source>
        <dbReference type="PROSITE" id="PS51296"/>
    </source>
</evidence>
<dbReference type="CDD" id="cd03469">
    <property type="entry name" value="Rieske_RO_Alpha_N"/>
    <property type="match status" value="1"/>
</dbReference>
<evidence type="ECO:0000256" key="15">
    <source>
        <dbReference type="ARBA" id="ARBA00025729"/>
    </source>
</evidence>
<evidence type="ECO:0000256" key="4">
    <source>
        <dbReference type="ARBA" id="ARBA00022692"/>
    </source>
</evidence>
<gene>
    <name evidence="23" type="ORF">WB403_45570</name>
</gene>
<keyword evidence="8" id="KW-1133">Transmembrane helix</keyword>
<dbReference type="Pfam" id="PF19298">
    <property type="entry name" value="KshA_C"/>
    <property type="match status" value="1"/>
</dbReference>
<keyword evidence="6" id="KW-0479">Metal-binding</keyword>
<keyword evidence="12" id="KW-0472">Membrane</keyword>
<evidence type="ECO:0000256" key="19">
    <source>
        <dbReference type="ARBA" id="ARBA00047853"/>
    </source>
</evidence>
<sequence>MRIRRRHDSPDASGSPRDPRADAYPMPSVPYGWYAVLRSRELRAGKVVPLHYFGRALIAFRGADGRAAVRDAHCPHYGAHLGVGGKVVDGTVECPFHGWRFGADGWCVEAPFAVRTPRVSIGGFPVREHSGLVFVYAGPDAPDGPDGPGEPAWEVPEIEETGSRRFASPIDDTCRARIHIQEMRENIVDESHFHFIHGQSEPPVQEWREEGPFAEARGTISRRVFGWDIHNTFDAYMYGPGVMVVRAHGPVLSVTAVALSTPVDDRTSELRMLYYLRKPRRLPFLTPLFKLVFRAEALGEVREEVRIWDHKIHQARPVLLPHEKGIRALRRWYAQFYPARPAPPTAPARPGAGVAQGAVEARDTVEAQDTVEAARSEV</sequence>
<evidence type="ECO:0000256" key="14">
    <source>
        <dbReference type="ARBA" id="ARBA00025712"/>
    </source>
</evidence>
<evidence type="ECO:0000256" key="8">
    <source>
        <dbReference type="ARBA" id="ARBA00022989"/>
    </source>
</evidence>
<keyword evidence="13" id="KW-0753">Steroid metabolism</keyword>
<keyword evidence="9" id="KW-0560">Oxidoreductase</keyword>
<dbReference type="PANTHER" id="PTHR21266">
    <property type="entry name" value="IRON-SULFUR DOMAIN CONTAINING PROTEIN"/>
    <property type="match status" value="1"/>
</dbReference>
<dbReference type="Proteomes" id="UP001365781">
    <property type="component" value="Unassembled WGS sequence"/>
</dbReference>
<keyword evidence="24" id="KW-1185">Reference proteome</keyword>
<dbReference type="EC" id="1.14.19.21" evidence="16"/>
<dbReference type="RefSeq" id="WP_336538890.1">
    <property type="nucleotide sequence ID" value="NZ_JBBAYL010000038.1"/>
</dbReference>
<keyword evidence="4" id="KW-0812">Transmembrane</keyword>
<comment type="subcellular location">
    <subcellularLocation>
        <location evidence="2">Membrane</location>
    </subcellularLocation>
</comment>
<accession>A0ABU8GT73</accession>
<evidence type="ECO:0000256" key="9">
    <source>
        <dbReference type="ARBA" id="ARBA00023002"/>
    </source>
</evidence>
<feature type="region of interest" description="Disordered" evidence="21">
    <location>
        <begin position="1"/>
        <end position="23"/>
    </location>
</feature>
<evidence type="ECO:0000256" key="17">
    <source>
        <dbReference type="ARBA" id="ARBA00030944"/>
    </source>
</evidence>
<keyword evidence="10" id="KW-0408">Iron</keyword>
<evidence type="ECO:0000256" key="13">
    <source>
        <dbReference type="ARBA" id="ARBA00023221"/>
    </source>
</evidence>
<comment type="caution">
    <text evidence="23">The sequence shown here is derived from an EMBL/GenBank/DDBJ whole genome shotgun (WGS) entry which is preliminary data.</text>
</comment>
<evidence type="ECO:0000256" key="6">
    <source>
        <dbReference type="ARBA" id="ARBA00022723"/>
    </source>
</evidence>
<comment type="pathway">
    <text evidence="3">Hormone biosynthesis.</text>
</comment>
<dbReference type="Gene3D" id="3.90.380.10">
    <property type="entry name" value="Naphthalene 1,2-dioxygenase Alpha Subunit, Chain A, domain 1"/>
    <property type="match status" value="1"/>
</dbReference>
<dbReference type="EMBL" id="JBBAYM010000053">
    <property type="protein sequence ID" value="MEI5616392.1"/>
    <property type="molecule type" value="Genomic_DNA"/>
</dbReference>
<evidence type="ECO:0000313" key="23">
    <source>
        <dbReference type="EMBL" id="MEI5616392.1"/>
    </source>
</evidence>
<evidence type="ECO:0000256" key="16">
    <source>
        <dbReference type="ARBA" id="ARBA00026095"/>
    </source>
</evidence>
<dbReference type="SUPFAM" id="SSF55961">
    <property type="entry name" value="Bet v1-like"/>
    <property type="match status" value="1"/>
</dbReference>
<keyword evidence="11" id="KW-0411">Iron-sulfur</keyword>
<comment type="similarity">
    <text evidence="15">Belongs to the cholesterol 7-desaturase family.</text>
</comment>
<keyword evidence="7" id="KW-0442">Lipid degradation</keyword>